<evidence type="ECO:0000256" key="2">
    <source>
        <dbReference type="ARBA" id="ARBA00022630"/>
    </source>
</evidence>
<evidence type="ECO:0000313" key="8">
    <source>
        <dbReference type="Proteomes" id="UP000001294"/>
    </source>
</evidence>
<dbReference type="InterPro" id="IPR006094">
    <property type="entry name" value="Oxid_FAD_bind_N"/>
</dbReference>
<dbReference type="PANTHER" id="PTHR42973">
    <property type="entry name" value="BINDING OXIDOREDUCTASE, PUTATIVE (AFU_ORTHOLOGUE AFUA_1G17690)-RELATED"/>
    <property type="match status" value="1"/>
</dbReference>
<accession>B6QUJ1</accession>
<dbReference type="Pfam" id="PF01565">
    <property type="entry name" value="FAD_binding_4"/>
    <property type="match status" value="1"/>
</dbReference>
<comment type="similarity">
    <text evidence="1">Belongs to the oxygen-dependent FAD-linked oxidoreductase family.</text>
</comment>
<evidence type="ECO:0000256" key="3">
    <source>
        <dbReference type="ARBA" id="ARBA00022827"/>
    </source>
</evidence>
<name>B6QUJ1_TALMQ</name>
<dbReference type="GO" id="GO:0071949">
    <property type="term" value="F:FAD binding"/>
    <property type="evidence" value="ECO:0007669"/>
    <property type="project" value="InterPro"/>
</dbReference>
<dbReference type="PANTHER" id="PTHR42973:SF34">
    <property type="entry name" value="FAD BINDING DOMAIN PROTEIN (AFU_ORTHOLOGUE AFUA_3G02770)"/>
    <property type="match status" value="1"/>
</dbReference>
<dbReference type="InterPro" id="IPR050416">
    <property type="entry name" value="FAD-linked_Oxidoreductase"/>
</dbReference>
<proteinExistence type="inferred from homology"/>
<evidence type="ECO:0000313" key="7">
    <source>
        <dbReference type="EMBL" id="EEA18649.1"/>
    </source>
</evidence>
<keyword evidence="8" id="KW-1185">Reference proteome</keyword>
<feature type="chain" id="PRO_5002848563" description="FAD-binding PCMH-type domain-containing protein" evidence="5">
    <location>
        <begin position="23"/>
        <end position="521"/>
    </location>
</feature>
<dbReference type="InterPro" id="IPR036318">
    <property type="entry name" value="FAD-bd_PCMH-like_sf"/>
</dbReference>
<dbReference type="OrthoDB" id="2151789at2759"/>
<dbReference type="PhylomeDB" id="B6QUJ1"/>
<dbReference type="STRING" id="441960.B6QUJ1"/>
<dbReference type="VEuPathDB" id="FungiDB:PMAA_009350"/>
<dbReference type="Gene3D" id="3.30.465.10">
    <property type="match status" value="1"/>
</dbReference>
<evidence type="ECO:0000256" key="5">
    <source>
        <dbReference type="SAM" id="SignalP"/>
    </source>
</evidence>
<reference evidence="8" key="1">
    <citation type="journal article" date="2015" name="Genome Announc.">
        <title>Genome sequence of the AIDS-associated pathogen Penicillium marneffei (ATCC18224) and its near taxonomic relative Talaromyces stipitatus (ATCC10500).</title>
        <authorList>
            <person name="Nierman W.C."/>
            <person name="Fedorova-Abrams N.D."/>
            <person name="Andrianopoulos A."/>
        </authorList>
    </citation>
    <scope>NUCLEOTIDE SEQUENCE [LARGE SCALE GENOMIC DNA]</scope>
    <source>
        <strain evidence="8">ATCC 18224 / CBS 334.59 / QM 7333</strain>
    </source>
</reference>
<organism evidence="7 8">
    <name type="scientific">Talaromyces marneffei (strain ATCC 18224 / CBS 334.59 / QM 7333)</name>
    <name type="common">Penicillium marneffei</name>
    <dbReference type="NCBI Taxonomy" id="441960"/>
    <lineage>
        <taxon>Eukaryota</taxon>
        <taxon>Fungi</taxon>
        <taxon>Dikarya</taxon>
        <taxon>Ascomycota</taxon>
        <taxon>Pezizomycotina</taxon>
        <taxon>Eurotiomycetes</taxon>
        <taxon>Eurotiomycetidae</taxon>
        <taxon>Eurotiales</taxon>
        <taxon>Trichocomaceae</taxon>
        <taxon>Talaromyces</taxon>
        <taxon>Talaromyces sect. Talaromyces</taxon>
    </lineage>
</organism>
<keyword evidence="5" id="KW-0732">Signal</keyword>
<dbReference type="AlphaFoldDB" id="B6QUJ1"/>
<feature type="domain" description="FAD-binding PCMH-type" evidence="6">
    <location>
        <begin position="83"/>
        <end position="254"/>
    </location>
</feature>
<keyword evidence="4" id="KW-0560">Oxidoreductase</keyword>
<dbReference type="InterPro" id="IPR016166">
    <property type="entry name" value="FAD-bd_PCMH"/>
</dbReference>
<feature type="signal peptide" evidence="5">
    <location>
        <begin position="1"/>
        <end position="22"/>
    </location>
</feature>
<dbReference type="InterPro" id="IPR016169">
    <property type="entry name" value="FAD-bd_PCMH_sub2"/>
</dbReference>
<sequence>MNLSQTLKAVAFAWLLPLRSNAIEQSPLGVDLNAYQSDFGPSLISACFSACHDLRADFRSQVTFYGEELYEAELSRFWSLQQSQTLPACIFLPESSHDVASAVQIARRSNCHFAVKSGGHAAFSGASNSDGGLTINLAAMNDITVNEDRATVSVGPGNRWVDVYRRLENLNRTVVGGRIADVGVGGLTLGGGISFFSNMHGWACDNVASYEIITASGDVLTATPTSHKDLYWALRGGGNNFGIVTNFELHSYPQDRGLMWIGKLMHPGRRNATLIDSFVDFGLKGTDPSATMLFSIVYLQKQDDFVCVSEMDYAEPLADEVAYPAVYNAFFKVGGVIQETKSTKTIVSVIDDHSVSNPNGLRQSYWTATFRLNSALAREITDIWTQVVNPIKQKVPGIVPVLTFQVITTSMMEHMGDRNGNVLGLEDEKEPLMLVALSAMWIDMTDDHIVLEAYSEWLARSNARAHDLGLDHRYIYMNYASQFQDPIRGYGAENVAKLQAIAEEYDPQRVFQRLQPGYFKL</sequence>
<dbReference type="EMBL" id="DS995906">
    <property type="protein sequence ID" value="EEA18649.1"/>
    <property type="molecule type" value="Genomic_DNA"/>
</dbReference>
<dbReference type="SUPFAM" id="SSF56176">
    <property type="entry name" value="FAD-binding/transporter-associated domain-like"/>
    <property type="match status" value="1"/>
</dbReference>
<evidence type="ECO:0000256" key="4">
    <source>
        <dbReference type="ARBA" id="ARBA00023002"/>
    </source>
</evidence>
<dbReference type="HOGENOM" id="CLU_018354_1_2_1"/>
<dbReference type="Proteomes" id="UP000001294">
    <property type="component" value="Unassembled WGS sequence"/>
</dbReference>
<keyword evidence="2" id="KW-0285">Flavoprotein</keyword>
<dbReference type="PROSITE" id="PS51387">
    <property type="entry name" value="FAD_PCMH"/>
    <property type="match status" value="1"/>
</dbReference>
<dbReference type="GO" id="GO:0016491">
    <property type="term" value="F:oxidoreductase activity"/>
    <property type="evidence" value="ECO:0007669"/>
    <property type="project" value="UniProtKB-KW"/>
</dbReference>
<keyword evidence="3" id="KW-0274">FAD</keyword>
<evidence type="ECO:0000259" key="6">
    <source>
        <dbReference type="PROSITE" id="PS51387"/>
    </source>
</evidence>
<evidence type="ECO:0000256" key="1">
    <source>
        <dbReference type="ARBA" id="ARBA00005466"/>
    </source>
</evidence>
<gene>
    <name evidence="7" type="ORF">PMAA_009350</name>
</gene>
<protein>
    <recommendedName>
        <fullName evidence="6">FAD-binding PCMH-type domain-containing protein</fullName>
    </recommendedName>
</protein>